<dbReference type="Pfam" id="PF00903">
    <property type="entry name" value="Glyoxalase"/>
    <property type="match status" value="1"/>
</dbReference>
<proteinExistence type="predicted"/>
<sequence>MPTGKIEHANLSVTQPERSAALLTKLLGWEERWRGNSALGGDTIHIGEAGNGATYLALYTNDEVTGDFAKGAPLNHIGLLVDDLDAAESVVIDAGLKTFSHDDYDPGRRFYFFDWDGIEFEVVSYSGGEA</sequence>
<dbReference type="PROSITE" id="PS51819">
    <property type="entry name" value="VOC"/>
    <property type="match status" value="1"/>
</dbReference>
<organism evidence="2 3">
    <name type="scientific">Erythrobacter rubeus</name>
    <dbReference type="NCBI Taxonomy" id="2760803"/>
    <lineage>
        <taxon>Bacteria</taxon>
        <taxon>Pseudomonadati</taxon>
        <taxon>Pseudomonadota</taxon>
        <taxon>Alphaproteobacteria</taxon>
        <taxon>Sphingomonadales</taxon>
        <taxon>Erythrobacteraceae</taxon>
        <taxon>Erythrobacter/Porphyrobacter group</taxon>
        <taxon>Erythrobacter</taxon>
    </lineage>
</organism>
<accession>A0ABR8KT46</accession>
<reference evidence="2 3" key="1">
    <citation type="submission" date="2020-09" db="EMBL/GenBank/DDBJ databases">
        <authorList>
            <person name="Yoon J.-W."/>
        </authorList>
    </citation>
    <scope>NUCLEOTIDE SEQUENCE [LARGE SCALE GENOMIC DNA]</scope>
    <source>
        <strain evidence="2 3">KMU-140</strain>
    </source>
</reference>
<gene>
    <name evidence="2" type="ORF">IB285_08375</name>
</gene>
<dbReference type="Gene3D" id="3.10.180.10">
    <property type="entry name" value="2,3-Dihydroxybiphenyl 1,2-Dioxygenase, domain 1"/>
    <property type="match status" value="1"/>
</dbReference>
<dbReference type="InterPro" id="IPR037523">
    <property type="entry name" value="VOC_core"/>
</dbReference>
<dbReference type="InterPro" id="IPR004360">
    <property type="entry name" value="Glyas_Fos-R_dOase_dom"/>
</dbReference>
<dbReference type="EMBL" id="JACXLC010000001">
    <property type="protein sequence ID" value="MBD2842268.1"/>
    <property type="molecule type" value="Genomic_DNA"/>
</dbReference>
<evidence type="ECO:0000259" key="1">
    <source>
        <dbReference type="PROSITE" id="PS51819"/>
    </source>
</evidence>
<dbReference type="SUPFAM" id="SSF54593">
    <property type="entry name" value="Glyoxalase/Bleomycin resistance protein/Dihydroxybiphenyl dioxygenase"/>
    <property type="match status" value="1"/>
</dbReference>
<evidence type="ECO:0000313" key="3">
    <source>
        <dbReference type="Proteomes" id="UP000635384"/>
    </source>
</evidence>
<dbReference type="RefSeq" id="WP_190787743.1">
    <property type="nucleotide sequence ID" value="NZ_JACXLC010000001.1"/>
</dbReference>
<feature type="domain" description="VOC" evidence="1">
    <location>
        <begin position="5"/>
        <end position="125"/>
    </location>
</feature>
<evidence type="ECO:0000313" key="2">
    <source>
        <dbReference type="EMBL" id="MBD2842268.1"/>
    </source>
</evidence>
<dbReference type="InterPro" id="IPR029068">
    <property type="entry name" value="Glyas_Bleomycin-R_OHBP_Dase"/>
</dbReference>
<keyword evidence="3" id="KW-1185">Reference proteome</keyword>
<comment type="caution">
    <text evidence="2">The sequence shown here is derived from an EMBL/GenBank/DDBJ whole genome shotgun (WGS) entry which is preliminary data.</text>
</comment>
<protein>
    <submittedName>
        <fullName evidence="2">VOC family protein</fullName>
    </submittedName>
</protein>
<dbReference type="Proteomes" id="UP000635384">
    <property type="component" value="Unassembled WGS sequence"/>
</dbReference>
<name>A0ABR8KT46_9SPHN</name>